<gene>
    <name evidence="3" type="ORF">Pa4123_51410</name>
</gene>
<organism evidence="3 4">
    <name type="scientific">Phytohabitans aurantiacus</name>
    <dbReference type="NCBI Taxonomy" id="3016789"/>
    <lineage>
        <taxon>Bacteria</taxon>
        <taxon>Bacillati</taxon>
        <taxon>Actinomycetota</taxon>
        <taxon>Actinomycetes</taxon>
        <taxon>Micromonosporales</taxon>
        <taxon>Micromonosporaceae</taxon>
    </lineage>
</organism>
<reference evidence="3" key="1">
    <citation type="submission" date="2022-12" db="EMBL/GenBank/DDBJ databases">
        <title>New Phytohabitans aurantiacus sp. RD004123 nov., an actinomycete isolated from soil.</title>
        <authorList>
            <person name="Triningsih D.W."/>
            <person name="Harunari E."/>
            <person name="Igarashi Y."/>
        </authorList>
    </citation>
    <scope>NUCLEOTIDE SEQUENCE</scope>
    <source>
        <strain evidence="3">RD004123</strain>
    </source>
</reference>
<accession>A0ABQ5QZJ8</accession>
<evidence type="ECO:0000259" key="2">
    <source>
        <dbReference type="Pfam" id="PF04149"/>
    </source>
</evidence>
<comment type="caution">
    <text evidence="3">The sequence shown here is derived from an EMBL/GenBank/DDBJ whole genome shotgun (WGS) entry which is preliminary data.</text>
</comment>
<dbReference type="Pfam" id="PF04149">
    <property type="entry name" value="DUF397"/>
    <property type="match status" value="1"/>
</dbReference>
<evidence type="ECO:0000313" key="4">
    <source>
        <dbReference type="Proteomes" id="UP001144280"/>
    </source>
</evidence>
<dbReference type="RefSeq" id="WP_281899814.1">
    <property type="nucleotide sequence ID" value="NZ_BSDI01000029.1"/>
</dbReference>
<sequence>MAATTYTNWRKSSRSGGDDNCVQVATAPDTVGVRDSKKPHGAILEFGRPAWEDFIAGAKAGEFDI</sequence>
<dbReference type="Proteomes" id="UP001144280">
    <property type="component" value="Unassembled WGS sequence"/>
</dbReference>
<evidence type="ECO:0000256" key="1">
    <source>
        <dbReference type="SAM" id="MobiDB-lite"/>
    </source>
</evidence>
<feature type="region of interest" description="Disordered" evidence="1">
    <location>
        <begin position="1"/>
        <end position="21"/>
    </location>
</feature>
<name>A0ABQ5QZJ8_9ACTN</name>
<feature type="compositionally biased region" description="Polar residues" evidence="1">
    <location>
        <begin position="1"/>
        <end position="10"/>
    </location>
</feature>
<proteinExistence type="predicted"/>
<protein>
    <recommendedName>
        <fullName evidence="2">DUF397 domain-containing protein</fullName>
    </recommendedName>
</protein>
<dbReference type="InterPro" id="IPR007278">
    <property type="entry name" value="DUF397"/>
</dbReference>
<evidence type="ECO:0000313" key="3">
    <source>
        <dbReference type="EMBL" id="GLH99864.1"/>
    </source>
</evidence>
<feature type="domain" description="DUF397" evidence="2">
    <location>
        <begin position="8"/>
        <end position="59"/>
    </location>
</feature>
<dbReference type="EMBL" id="BSDI01000029">
    <property type="protein sequence ID" value="GLH99864.1"/>
    <property type="molecule type" value="Genomic_DNA"/>
</dbReference>
<keyword evidence="4" id="KW-1185">Reference proteome</keyword>